<evidence type="ECO:0000256" key="8">
    <source>
        <dbReference type="SAM" id="Phobius"/>
    </source>
</evidence>
<feature type="transmembrane region" description="Helical" evidence="8">
    <location>
        <begin position="85"/>
        <end position="106"/>
    </location>
</feature>
<gene>
    <name evidence="9" type="ORF">C0Q70_08188</name>
</gene>
<feature type="transmembrane region" description="Helical" evidence="8">
    <location>
        <begin position="453"/>
        <end position="473"/>
    </location>
</feature>
<keyword evidence="3 7" id="KW-0812">Transmembrane</keyword>
<dbReference type="SUPFAM" id="SSF103473">
    <property type="entry name" value="MFS general substrate transporter"/>
    <property type="match status" value="2"/>
</dbReference>
<protein>
    <recommendedName>
        <fullName evidence="11">Major facilitator superfamily (MFS) profile domain-containing protein</fullName>
    </recommendedName>
</protein>
<evidence type="ECO:0000256" key="3">
    <source>
        <dbReference type="ARBA" id="ARBA00022692"/>
    </source>
</evidence>
<evidence type="ECO:0000256" key="4">
    <source>
        <dbReference type="ARBA" id="ARBA00022856"/>
    </source>
</evidence>
<feature type="transmembrane region" description="Helical" evidence="8">
    <location>
        <begin position="514"/>
        <end position="535"/>
    </location>
</feature>
<dbReference type="PANTHER" id="PTHR11654">
    <property type="entry name" value="OLIGOPEPTIDE TRANSPORTER-RELATED"/>
    <property type="match status" value="1"/>
</dbReference>
<feature type="transmembrane region" description="Helical" evidence="8">
    <location>
        <begin position="412"/>
        <end position="432"/>
    </location>
</feature>
<feature type="transmembrane region" description="Helical" evidence="8">
    <location>
        <begin position="118"/>
        <end position="136"/>
    </location>
</feature>
<dbReference type="InterPro" id="IPR036259">
    <property type="entry name" value="MFS_trans_sf"/>
</dbReference>
<evidence type="ECO:0008006" key="11">
    <source>
        <dbReference type="Google" id="ProtNLM"/>
    </source>
</evidence>
<feature type="transmembrane region" description="Helical" evidence="8">
    <location>
        <begin position="596"/>
        <end position="616"/>
    </location>
</feature>
<dbReference type="GO" id="GO:0016020">
    <property type="term" value="C:membrane"/>
    <property type="evidence" value="ECO:0007669"/>
    <property type="project" value="UniProtKB-SubCell"/>
</dbReference>
<feature type="transmembrane region" description="Helical" evidence="8">
    <location>
        <begin position="251"/>
        <end position="275"/>
    </location>
</feature>
<keyword evidence="4" id="KW-0571">Peptide transport</keyword>
<dbReference type="OrthoDB" id="8904098at2759"/>
<dbReference type="GO" id="GO:0006857">
    <property type="term" value="P:oligopeptide transport"/>
    <property type="evidence" value="ECO:0007669"/>
    <property type="project" value="InterPro"/>
</dbReference>
<comment type="subcellular location">
    <subcellularLocation>
        <location evidence="1 7">Membrane</location>
        <topology evidence="1 7">Multi-pass membrane protein</topology>
    </subcellularLocation>
</comment>
<feature type="transmembrane region" description="Helical" evidence="8">
    <location>
        <begin position="356"/>
        <end position="373"/>
    </location>
</feature>
<dbReference type="Pfam" id="PF00854">
    <property type="entry name" value="PTR2"/>
    <property type="match status" value="1"/>
</dbReference>
<name>A0A2T7PH36_POMCA</name>
<keyword evidence="6 8" id="KW-0472">Membrane</keyword>
<accession>A0A2T7PH36</accession>
<evidence type="ECO:0000256" key="2">
    <source>
        <dbReference type="ARBA" id="ARBA00005982"/>
    </source>
</evidence>
<comment type="similarity">
    <text evidence="2 7">Belongs to the major facilitator superfamily. Proton-dependent oligopeptide transporter (POT/PTR) (TC 2.A.17) family.</text>
</comment>
<evidence type="ECO:0000256" key="6">
    <source>
        <dbReference type="ARBA" id="ARBA00023136"/>
    </source>
</evidence>
<evidence type="ECO:0000313" key="10">
    <source>
        <dbReference type="Proteomes" id="UP000245119"/>
    </source>
</evidence>
<dbReference type="AlphaFoldDB" id="A0A2T7PH36"/>
<evidence type="ECO:0000256" key="1">
    <source>
        <dbReference type="ARBA" id="ARBA00004141"/>
    </source>
</evidence>
<sequence length="664" mass="74803">MDDLSERRPLLYRSRDSVKSADSVSSSITSSSLLLAGRRNRCKTWTASTTILLSVAFERMAFYALASNLVLFLNGNPFLWASYHAIGASLYFFGLSFIMSLVGGWIADSFFGRFKTMLLAFFVYIIGYSFMPTITWTDTLSNKTEGTPPQLPYICTLVNNQDDGINGTDTSKNNDPFHDKCAWLIYISLTLIAIGTGFVKANIAPFGSDQVSGEGQQAHMSFFNWFYWAVNLGAFVSLGGITYVQQQHSFFYGYVAAAACLGLAALSFIVGRLWYVCRAPDGSVLANIFCIITEACRRKRQKHVKSTYKSILERNHIIDEADSMREKLTFLDYAKHRYGGIFHDTLVDDVKQLNKIVCTFAVLIPYWLVYFQMETTFLIQGLHMRLTFNQMDSINCEKENTSVTIAESHPEIVAAWLSLFDVVVLIISLPLFDRIIYPWIEKRRGPLGITVRISIGMLLATVAMCTAGVVEYFRLQRFWPCPGKEDFNVTINQTIGSTVYRAADMSVFWQIPQYTLIGISEVFTSVAGLQFAVTVAPKSMKGIIMGLFYFFSGIGSFLGTAIVNILSSEDIWFLSNDRDYGDINCRVAGKYCHLDYFFFLLAGIELVGVVLFVFVAKKFHLDEHLRQSILKQNSDYMGSLQQKAPRKEDSVSTSIQRNLLRVTS</sequence>
<keyword evidence="4" id="KW-0653">Protein transport</keyword>
<feature type="transmembrane region" description="Helical" evidence="8">
    <location>
        <begin position="45"/>
        <end position="65"/>
    </location>
</feature>
<dbReference type="Gene3D" id="1.20.1250.20">
    <property type="entry name" value="MFS general substrate transporter like domains"/>
    <property type="match status" value="1"/>
</dbReference>
<evidence type="ECO:0000256" key="5">
    <source>
        <dbReference type="ARBA" id="ARBA00022989"/>
    </source>
</evidence>
<organism evidence="9 10">
    <name type="scientific">Pomacea canaliculata</name>
    <name type="common">Golden apple snail</name>
    <dbReference type="NCBI Taxonomy" id="400727"/>
    <lineage>
        <taxon>Eukaryota</taxon>
        <taxon>Metazoa</taxon>
        <taxon>Spiralia</taxon>
        <taxon>Lophotrochozoa</taxon>
        <taxon>Mollusca</taxon>
        <taxon>Gastropoda</taxon>
        <taxon>Caenogastropoda</taxon>
        <taxon>Architaenioglossa</taxon>
        <taxon>Ampullarioidea</taxon>
        <taxon>Ampullariidae</taxon>
        <taxon>Pomacea</taxon>
    </lineage>
</organism>
<evidence type="ECO:0000256" key="7">
    <source>
        <dbReference type="RuleBase" id="RU003755"/>
    </source>
</evidence>
<dbReference type="InterPro" id="IPR000109">
    <property type="entry name" value="POT_fam"/>
</dbReference>
<dbReference type="Proteomes" id="UP000245119">
    <property type="component" value="Linkage Group LG4"/>
</dbReference>
<evidence type="ECO:0000313" key="9">
    <source>
        <dbReference type="EMBL" id="PVD32743.1"/>
    </source>
</evidence>
<proteinExistence type="inferred from homology"/>
<feature type="transmembrane region" description="Helical" evidence="8">
    <location>
        <begin position="225"/>
        <end position="245"/>
    </location>
</feature>
<dbReference type="GO" id="GO:0022857">
    <property type="term" value="F:transmembrane transporter activity"/>
    <property type="evidence" value="ECO:0007669"/>
    <property type="project" value="InterPro"/>
</dbReference>
<dbReference type="EMBL" id="PZQS01000004">
    <property type="protein sequence ID" value="PVD32743.1"/>
    <property type="molecule type" value="Genomic_DNA"/>
</dbReference>
<dbReference type="InterPro" id="IPR018456">
    <property type="entry name" value="PTR2_symporter_CS"/>
</dbReference>
<keyword evidence="10" id="KW-1185">Reference proteome</keyword>
<keyword evidence="5 8" id="KW-1133">Transmembrane helix</keyword>
<reference evidence="9 10" key="1">
    <citation type="submission" date="2018-04" db="EMBL/GenBank/DDBJ databases">
        <title>The genome of golden apple snail Pomacea canaliculata provides insight into stress tolerance and invasive adaptation.</title>
        <authorList>
            <person name="Liu C."/>
            <person name="Liu B."/>
            <person name="Ren Y."/>
            <person name="Zhang Y."/>
            <person name="Wang H."/>
            <person name="Li S."/>
            <person name="Jiang F."/>
            <person name="Yin L."/>
            <person name="Zhang G."/>
            <person name="Qian W."/>
            <person name="Fan W."/>
        </authorList>
    </citation>
    <scope>NUCLEOTIDE SEQUENCE [LARGE SCALE GENOMIC DNA]</scope>
    <source>
        <strain evidence="9">SZHN2017</strain>
        <tissue evidence="9">Muscle</tissue>
    </source>
</reference>
<comment type="caution">
    <text evidence="9">The sequence shown here is derived from an EMBL/GenBank/DDBJ whole genome shotgun (WGS) entry which is preliminary data.</text>
</comment>
<feature type="transmembrane region" description="Helical" evidence="8">
    <location>
        <begin position="547"/>
        <end position="566"/>
    </location>
</feature>
<dbReference type="OMA" id="QMMGVWF"/>
<feature type="transmembrane region" description="Helical" evidence="8">
    <location>
        <begin position="183"/>
        <end position="204"/>
    </location>
</feature>
<dbReference type="PROSITE" id="PS01023">
    <property type="entry name" value="PTR2_2"/>
    <property type="match status" value="1"/>
</dbReference>
<keyword evidence="7" id="KW-0813">Transport</keyword>